<feature type="transmembrane region" description="Helical" evidence="7">
    <location>
        <begin position="388"/>
        <end position="410"/>
    </location>
</feature>
<dbReference type="Pfam" id="PF13520">
    <property type="entry name" value="AA_permease_2"/>
    <property type="match status" value="1"/>
</dbReference>
<feature type="transmembrane region" description="Helical" evidence="7">
    <location>
        <begin position="416"/>
        <end position="440"/>
    </location>
</feature>
<keyword evidence="3" id="KW-1003">Cell membrane</keyword>
<keyword evidence="4 7" id="KW-0812">Transmembrane</keyword>
<dbReference type="Proteomes" id="UP000181884">
    <property type="component" value="Unassembled WGS sequence"/>
</dbReference>
<evidence type="ECO:0000313" key="8">
    <source>
        <dbReference type="EMBL" id="OJG18015.1"/>
    </source>
</evidence>
<protein>
    <recommendedName>
        <fullName evidence="10">Amino acid permease</fullName>
    </recommendedName>
</protein>
<evidence type="ECO:0000256" key="7">
    <source>
        <dbReference type="SAM" id="Phobius"/>
    </source>
</evidence>
<evidence type="ECO:0008006" key="10">
    <source>
        <dbReference type="Google" id="ProtNLM"/>
    </source>
</evidence>
<dbReference type="PANTHER" id="PTHR42770:SF15">
    <property type="entry name" value="GLUTAMATE_GAMMA-AMINOBUTYRATE ANTIPORTER-RELATED"/>
    <property type="match status" value="1"/>
</dbReference>
<comment type="subcellular location">
    <subcellularLocation>
        <location evidence="1">Cell membrane</location>
        <topology evidence="1">Multi-pass membrane protein</topology>
    </subcellularLocation>
</comment>
<comment type="caution">
    <text evidence="8">The sequence shown here is derived from an EMBL/GenBank/DDBJ whole genome shotgun (WGS) entry which is preliminary data.</text>
</comment>
<evidence type="ECO:0000313" key="9">
    <source>
        <dbReference type="Proteomes" id="UP000181884"/>
    </source>
</evidence>
<accession>A0A1L8RE97</accession>
<gene>
    <name evidence="8" type="ORF">RU97_GL002088</name>
</gene>
<dbReference type="GO" id="GO:0022857">
    <property type="term" value="F:transmembrane transporter activity"/>
    <property type="evidence" value="ECO:0007669"/>
    <property type="project" value="InterPro"/>
</dbReference>
<dbReference type="STRING" id="214095.RU97_GL002088"/>
<feature type="transmembrane region" description="Helical" evidence="7">
    <location>
        <begin position="119"/>
        <end position="139"/>
    </location>
</feature>
<dbReference type="InterPro" id="IPR050367">
    <property type="entry name" value="APC_superfamily"/>
</dbReference>
<feature type="transmembrane region" description="Helical" evidence="7">
    <location>
        <begin position="237"/>
        <end position="257"/>
    </location>
</feature>
<feature type="transmembrane region" description="Helical" evidence="7">
    <location>
        <begin position="31"/>
        <end position="53"/>
    </location>
</feature>
<evidence type="ECO:0000256" key="1">
    <source>
        <dbReference type="ARBA" id="ARBA00004651"/>
    </source>
</evidence>
<evidence type="ECO:0000256" key="3">
    <source>
        <dbReference type="ARBA" id="ARBA00022475"/>
    </source>
</evidence>
<feature type="transmembrane region" description="Helical" evidence="7">
    <location>
        <begin position="358"/>
        <end position="376"/>
    </location>
</feature>
<feature type="transmembrane region" description="Helical" evidence="7">
    <location>
        <begin position="205"/>
        <end position="225"/>
    </location>
</feature>
<name>A0A1L8RE97_9ENTE</name>
<dbReference type="Gene3D" id="1.20.1740.10">
    <property type="entry name" value="Amino acid/polyamine transporter I"/>
    <property type="match status" value="1"/>
</dbReference>
<evidence type="ECO:0000256" key="4">
    <source>
        <dbReference type="ARBA" id="ARBA00022692"/>
    </source>
</evidence>
<feature type="transmembrane region" description="Helical" evidence="7">
    <location>
        <begin position="151"/>
        <end position="174"/>
    </location>
</feature>
<dbReference type="PIRSF" id="PIRSF006060">
    <property type="entry name" value="AA_transporter"/>
    <property type="match status" value="1"/>
</dbReference>
<evidence type="ECO:0000256" key="6">
    <source>
        <dbReference type="ARBA" id="ARBA00023136"/>
    </source>
</evidence>
<dbReference type="AlphaFoldDB" id="A0A1L8RE97"/>
<dbReference type="InterPro" id="IPR002293">
    <property type="entry name" value="AA/rel_permease1"/>
</dbReference>
<feature type="transmembrane region" description="Helical" evidence="7">
    <location>
        <begin position="74"/>
        <end position="99"/>
    </location>
</feature>
<sequence length="481" mass="53568">MQTLVLIITTTVFSFSSMTTAFFMMGTKSLLWFLISSCCYFIPYTLIVSSYTRTYAKQAGGIYDWLKDSLSPKAAFITAFLWYCSYFTWIVSLFMKLLIPLSILFFGQDITQQATWFGLPTNIWIAVLAITAVFSLTYLISRGFQTVLRFLLRSGIVMLGLLLLSTLANAILIVQQPASFLRNLQQSFQAPTFFAGTGDSLLSQLPFFIFAITAFGGLDTVASLADKTGGDKRRFPRALIISAGAIVLLYFAGIILWSGANDLTSLRQTDQLHLGNLMYGLMGSLAQSLATSLHLSTNSSQLLYQIFIRYTALTLVISYLGLLSSITYAPLKSLIQGTPKAIWPTRWTRLNSQQMPAAALWVQAAAIAIGILILSLNNPLMSHLFNQLTYMTNIARALPYFVVAFSYPFFMKKSRHYYQACCLSLAVCSSILVAVGFQLYEPMMAGNYTQSLWLVAGPLLFGLAGHHLYRHFEQPVLRKNS</sequence>
<evidence type="ECO:0000256" key="2">
    <source>
        <dbReference type="ARBA" id="ARBA00022448"/>
    </source>
</evidence>
<proteinExistence type="predicted"/>
<dbReference type="PANTHER" id="PTHR42770">
    <property type="entry name" value="AMINO ACID TRANSPORTER-RELATED"/>
    <property type="match status" value="1"/>
</dbReference>
<organism evidence="8 9">
    <name type="scientific">Enterococcus canis</name>
    <dbReference type="NCBI Taxonomy" id="214095"/>
    <lineage>
        <taxon>Bacteria</taxon>
        <taxon>Bacillati</taxon>
        <taxon>Bacillota</taxon>
        <taxon>Bacilli</taxon>
        <taxon>Lactobacillales</taxon>
        <taxon>Enterococcaceae</taxon>
        <taxon>Enterococcus</taxon>
    </lineage>
</organism>
<keyword evidence="5 7" id="KW-1133">Transmembrane helix</keyword>
<keyword evidence="6 7" id="KW-0472">Membrane</keyword>
<keyword evidence="9" id="KW-1185">Reference proteome</keyword>
<evidence type="ECO:0000256" key="5">
    <source>
        <dbReference type="ARBA" id="ARBA00022989"/>
    </source>
</evidence>
<feature type="transmembrane region" description="Helical" evidence="7">
    <location>
        <begin position="452"/>
        <end position="469"/>
    </location>
</feature>
<dbReference type="EMBL" id="JXKH01000005">
    <property type="protein sequence ID" value="OJG18015.1"/>
    <property type="molecule type" value="Genomic_DNA"/>
</dbReference>
<reference evidence="8 9" key="1">
    <citation type="submission" date="2014-12" db="EMBL/GenBank/DDBJ databases">
        <title>Draft genome sequences of 29 type strains of Enterococci.</title>
        <authorList>
            <person name="Zhong Z."/>
            <person name="Sun Z."/>
            <person name="Liu W."/>
            <person name="Zhang W."/>
            <person name="Zhang H."/>
        </authorList>
    </citation>
    <scope>NUCLEOTIDE SEQUENCE [LARGE SCALE GENOMIC DNA]</scope>
    <source>
        <strain evidence="8 9">DSM 17029</strain>
    </source>
</reference>
<keyword evidence="2" id="KW-0813">Transport</keyword>
<dbReference type="GO" id="GO:0005886">
    <property type="term" value="C:plasma membrane"/>
    <property type="evidence" value="ECO:0007669"/>
    <property type="project" value="UniProtKB-SubCell"/>
</dbReference>
<feature type="transmembrane region" description="Helical" evidence="7">
    <location>
        <begin position="307"/>
        <end position="329"/>
    </location>
</feature>